<gene>
    <name evidence="6" type="ORF">FFA01_17140</name>
</gene>
<accession>A0ABQ0UPJ1</accession>
<protein>
    <submittedName>
        <fullName evidence="6">Creatinine amidohydrolase</fullName>
    </submittedName>
</protein>
<comment type="similarity">
    <text evidence="5">Belongs to the creatininase superfamily.</text>
</comment>
<comment type="caution">
    <text evidence="6">The sequence shown here is derived from an EMBL/GenBank/DDBJ whole genome shotgun (WGS) entry which is preliminary data.</text>
</comment>
<evidence type="ECO:0000256" key="5">
    <source>
        <dbReference type="ARBA" id="ARBA00024029"/>
    </source>
</evidence>
<reference evidence="6 7" key="1">
    <citation type="submission" date="2019-07" db="EMBL/GenBank/DDBJ databases">
        <title>Whole genome shotgun sequence of Frigoribacterium faeni NBRC 103066.</title>
        <authorList>
            <person name="Hosoyama A."/>
            <person name="Uohara A."/>
            <person name="Ohji S."/>
            <person name="Ichikawa N."/>
        </authorList>
    </citation>
    <scope>NUCLEOTIDE SEQUENCE [LARGE SCALE GENOMIC DNA]</scope>
    <source>
        <strain evidence="6 7">NBRC 103066</strain>
    </source>
</reference>
<organism evidence="6 7">
    <name type="scientific">Frigoribacterium faeni</name>
    <dbReference type="NCBI Taxonomy" id="145483"/>
    <lineage>
        <taxon>Bacteria</taxon>
        <taxon>Bacillati</taxon>
        <taxon>Actinomycetota</taxon>
        <taxon>Actinomycetes</taxon>
        <taxon>Micrococcales</taxon>
        <taxon>Microbacteriaceae</taxon>
        <taxon>Frigoribacterium</taxon>
    </lineage>
</organism>
<dbReference type="RefSeq" id="WP_146855035.1">
    <property type="nucleotide sequence ID" value="NZ_JACGWW010000002.1"/>
</dbReference>
<evidence type="ECO:0000256" key="4">
    <source>
        <dbReference type="ARBA" id="ARBA00022833"/>
    </source>
</evidence>
<evidence type="ECO:0000256" key="1">
    <source>
        <dbReference type="ARBA" id="ARBA00001947"/>
    </source>
</evidence>
<evidence type="ECO:0000313" key="7">
    <source>
        <dbReference type="Proteomes" id="UP000321154"/>
    </source>
</evidence>
<evidence type="ECO:0000256" key="3">
    <source>
        <dbReference type="ARBA" id="ARBA00022801"/>
    </source>
</evidence>
<dbReference type="Gene3D" id="3.40.50.10310">
    <property type="entry name" value="Creatininase"/>
    <property type="match status" value="1"/>
</dbReference>
<dbReference type="EMBL" id="BJUV01000015">
    <property type="protein sequence ID" value="GEK83405.1"/>
    <property type="molecule type" value="Genomic_DNA"/>
</dbReference>
<dbReference type="Proteomes" id="UP000321154">
    <property type="component" value="Unassembled WGS sequence"/>
</dbReference>
<dbReference type="InterPro" id="IPR003785">
    <property type="entry name" value="Creatininase/forma_Hydrolase"/>
</dbReference>
<comment type="cofactor">
    <cofactor evidence="1">
        <name>Zn(2+)</name>
        <dbReference type="ChEBI" id="CHEBI:29105"/>
    </cofactor>
</comment>
<dbReference type="PANTHER" id="PTHR35005">
    <property type="entry name" value="3-DEHYDRO-SCYLLO-INOSOSE HYDROLASE"/>
    <property type="match status" value="1"/>
</dbReference>
<keyword evidence="3" id="KW-0378">Hydrolase</keyword>
<dbReference type="PANTHER" id="PTHR35005:SF1">
    <property type="entry name" value="2-AMINO-5-FORMYLAMINO-6-RIBOSYLAMINOPYRIMIDIN-4(3H)-ONE 5'-MONOPHOSPHATE DEFORMYLASE"/>
    <property type="match status" value="1"/>
</dbReference>
<proteinExistence type="inferred from homology"/>
<sequence length="253" mass="26682">MMIDADRTPWPDVAAAFDRGAGLAVLPFGAFEQHGPHLPLGTDTATAAEVARRLAERLDAVLLPPVHYGDTWNTAGYRGTLSLSSATVTAIVVDLGRALARSGAGGLVVVNGDWGNRGPLYTATRLLLDEGVLPAITLDHPGMDAAIDEVRESRPAAAGLAHAEEIETSIMLRLAPDDVRTDRYGACYPAFPSDFGTRPMQLHPFSPSGVFGDPSPATADKGERLLDATVEGSMAVLADFVADVLRGRAEEAR</sequence>
<keyword evidence="4" id="KW-0862">Zinc</keyword>
<dbReference type="SUPFAM" id="SSF102215">
    <property type="entry name" value="Creatininase"/>
    <property type="match status" value="1"/>
</dbReference>
<evidence type="ECO:0000313" key="6">
    <source>
        <dbReference type="EMBL" id="GEK83405.1"/>
    </source>
</evidence>
<keyword evidence="7" id="KW-1185">Reference proteome</keyword>
<dbReference type="InterPro" id="IPR024087">
    <property type="entry name" value="Creatininase-like_sf"/>
</dbReference>
<keyword evidence="2" id="KW-0479">Metal-binding</keyword>
<dbReference type="Pfam" id="PF02633">
    <property type="entry name" value="Creatininase"/>
    <property type="match status" value="1"/>
</dbReference>
<name>A0ABQ0UPJ1_9MICO</name>
<evidence type="ECO:0000256" key="2">
    <source>
        <dbReference type="ARBA" id="ARBA00022723"/>
    </source>
</evidence>